<proteinExistence type="predicted"/>
<evidence type="ECO:0000313" key="2">
    <source>
        <dbReference type="Proteomes" id="UP001156670"/>
    </source>
</evidence>
<accession>A0ABQ5XTR7</accession>
<organism evidence="1 2">
    <name type="scientific">Dyella acidisoli</name>
    <dbReference type="NCBI Taxonomy" id="1867834"/>
    <lineage>
        <taxon>Bacteria</taxon>
        <taxon>Pseudomonadati</taxon>
        <taxon>Pseudomonadota</taxon>
        <taxon>Gammaproteobacteria</taxon>
        <taxon>Lysobacterales</taxon>
        <taxon>Rhodanobacteraceae</taxon>
        <taxon>Dyella</taxon>
    </lineage>
</organism>
<evidence type="ECO:0000313" key="1">
    <source>
        <dbReference type="EMBL" id="GLQ94127.1"/>
    </source>
</evidence>
<reference evidence="2" key="1">
    <citation type="journal article" date="2019" name="Int. J. Syst. Evol. Microbiol.">
        <title>The Global Catalogue of Microorganisms (GCM) 10K type strain sequencing project: providing services to taxonomists for standard genome sequencing and annotation.</title>
        <authorList>
            <consortium name="The Broad Institute Genomics Platform"/>
            <consortium name="The Broad Institute Genome Sequencing Center for Infectious Disease"/>
            <person name="Wu L."/>
            <person name="Ma J."/>
        </authorList>
    </citation>
    <scope>NUCLEOTIDE SEQUENCE [LARGE SCALE GENOMIC DNA]</scope>
    <source>
        <strain evidence="2">NBRC 111980</strain>
    </source>
</reference>
<dbReference type="EMBL" id="BSOB01000030">
    <property type="protein sequence ID" value="GLQ94127.1"/>
    <property type="molecule type" value="Genomic_DNA"/>
</dbReference>
<comment type="caution">
    <text evidence="1">The sequence shown here is derived from an EMBL/GenBank/DDBJ whole genome shotgun (WGS) entry which is preliminary data.</text>
</comment>
<sequence>MRYVAPAREAIDSVVFSRAPLNGWCDYAEWLQGPRWPSIDELNTRWSADTGERFVAQTRELLEDGLHYEERIATRGLIATREANWHDLFNAMIWLRYPQLKRALNRQQMAEIAQVGRRERSRPQYAQTHFDEAGVIVIVKDPALLELWDRHDWYELFWRRRDAWVDGTIAVEVFGHALLEHALTPGKLLVGKALAVMAEQGADSAQAVVSCADAIVEGCRLRDPLELRPLPLSGIPGWHASNEEEAFHRDAACYQPLREGRRYPAPLRLASFIPSPLWGEGAHRS</sequence>
<protein>
    <recommendedName>
        <fullName evidence="3">DUF3025 domain-containing protein</fullName>
    </recommendedName>
</protein>
<gene>
    <name evidence="1" type="ORF">GCM10007901_30780</name>
</gene>
<dbReference type="Pfam" id="PF11227">
    <property type="entry name" value="DUF3025"/>
    <property type="match status" value="1"/>
</dbReference>
<dbReference type="Proteomes" id="UP001156670">
    <property type="component" value="Unassembled WGS sequence"/>
</dbReference>
<evidence type="ECO:0008006" key="3">
    <source>
        <dbReference type="Google" id="ProtNLM"/>
    </source>
</evidence>
<dbReference type="RefSeq" id="WP_284321836.1">
    <property type="nucleotide sequence ID" value="NZ_BSOB01000030.1"/>
</dbReference>
<dbReference type="InterPro" id="IPR021390">
    <property type="entry name" value="DUF3025"/>
</dbReference>
<name>A0ABQ5XTR7_9GAMM</name>
<keyword evidence="2" id="KW-1185">Reference proteome</keyword>